<evidence type="ECO:0000256" key="2">
    <source>
        <dbReference type="ARBA" id="ARBA00007441"/>
    </source>
</evidence>
<dbReference type="AlphaFoldDB" id="A0AA39GTQ3"/>
<dbReference type="GO" id="GO:0030170">
    <property type="term" value="F:pyridoxal phosphate binding"/>
    <property type="evidence" value="ECO:0007669"/>
    <property type="project" value="InterPro"/>
</dbReference>
<dbReference type="EMBL" id="JAPDFR010000001">
    <property type="protein sequence ID" value="KAK0392364.1"/>
    <property type="molecule type" value="Genomic_DNA"/>
</dbReference>
<feature type="region of interest" description="Disordered" evidence="7">
    <location>
        <begin position="65"/>
        <end position="94"/>
    </location>
</feature>
<dbReference type="InterPro" id="IPR004839">
    <property type="entry name" value="Aminotransferase_I/II_large"/>
</dbReference>
<proteinExistence type="inferred from homology"/>
<keyword evidence="10" id="KW-1185">Reference proteome</keyword>
<keyword evidence="3" id="KW-0032">Aminotransferase</keyword>
<dbReference type="Pfam" id="PF00155">
    <property type="entry name" value="Aminotran_1_2"/>
    <property type="match status" value="1"/>
</dbReference>
<evidence type="ECO:0000256" key="1">
    <source>
        <dbReference type="ARBA" id="ARBA00001933"/>
    </source>
</evidence>
<evidence type="ECO:0000259" key="8">
    <source>
        <dbReference type="Pfam" id="PF00155"/>
    </source>
</evidence>
<organism evidence="9 10">
    <name type="scientific">Sarocladium strictum</name>
    <name type="common">Black bundle disease fungus</name>
    <name type="synonym">Acremonium strictum</name>
    <dbReference type="NCBI Taxonomy" id="5046"/>
    <lineage>
        <taxon>Eukaryota</taxon>
        <taxon>Fungi</taxon>
        <taxon>Dikarya</taxon>
        <taxon>Ascomycota</taxon>
        <taxon>Pezizomycotina</taxon>
        <taxon>Sordariomycetes</taxon>
        <taxon>Hypocreomycetidae</taxon>
        <taxon>Hypocreales</taxon>
        <taxon>Sarocladiaceae</taxon>
        <taxon>Sarocladium</taxon>
    </lineage>
</organism>
<evidence type="ECO:0000256" key="3">
    <source>
        <dbReference type="ARBA" id="ARBA00022576"/>
    </source>
</evidence>
<dbReference type="GO" id="GO:1901605">
    <property type="term" value="P:alpha-amino acid metabolic process"/>
    <property type="evidence" value="ECO:0007669"/>
    <property type="project" value="TreeGrafter"/>
</dbReference>
<dbReference type="InterPro" id="IPR050859">
    <property type="entry name" value="Class-I_PLP-dep_aminotransf"/>
</dbReference>
<keyword evidence="6" id="KW-0175">Coiled coil</keyword>
<dbReference type="PANTHER" id="PTHR42790">
    <property type="entry name" value="AMINOTRANSFERASE"/>
    <property type="match status" value="1"/>
</dbReference>
<comment type="similarity">
    <text evidence="2">Belongs to the class-I pyridoxal-phosphate-dependent aminotransferase family.</text>
</comment>
<evidence type="ECO:0000313" key="9">
    <source>
        <dbReference type="EMBL" id="KAK0392364.1"/>
    </source>
</evidence>
<feature type="coiled-coil region" evidence="6">
    <location>
        <begin position="568"/>
        <end position="595"/>
    </location>
</feature>
<protein>
    <recommendedName>
        <fullName evidence="8">Aminotransferase class I/classII large domain-containing protein</fullName>
    </recommendedName>
</protein>
<accession>A0AA39GTQ3</accession>
<keyword evidence="4" id="KW-0808">Transferase</keyword>
<evidence type="ECO:0000256" key="5">
    <source>
        <dbReference type="ARBA" id="ARBA00022898"/>
    </source>
</evidence>
<keyword evidence="5" id="KW-0663">Pyridoxal phosphate</keyword>
<dbReference type="CDD" id="cd00609">
    <property type="entry name" value="AAT_like"/>
    <property type="match status" value="1"/>
</dbReference>
<comment type="cofactor">
    <cofactor evidence="1">
        <name>pyridoxal 5'-phosphate</name>
        <dbReference type="ChEBI" id="CHEBI:597326"/>
    </cofactor>
</comment>
<evidence type="ECO:0000313" key="10">
    <source>
        <dbReference type="Proteomes" id="UP001175261"/>
    </source>
</evidence>
<dbReference type="SUPFAM" id="SSF53383">
    <property type="entry name" value="PLP-dependent transferases"/>
    <property type="match status" value="1"/>
</dbReference>
<evidence type="ECO:0000256" key="6">
    <source>
        <dbReference type="SAM" id="Coils"/>
    </source>
</evidence>
<dbReference type="PANTHER" id="PTHR42790:SF1">
    <property type="entry name" value="AROMATIC AMINO ACID AMINOTRANSFERASE, HYPOTHETICAL (EUROFUNG)"/>
    <property type="match status" value="1"/>
</dbReference>
<dbReference type="GO" id="GO:0008483">
    <property type="term" value="F:transaminase activity"/>
    <property type="evidence" value="ECO:0007669"/>
    <property type="project" value="UniProtKB-KW"/>
</dbReference>
<dbReference type="InterPro" id="IPR015424">
    <property type="entry name" value="PyrdxlP-dep_Trfase"/>
</dbReference>
<evidence type="ECO:0000256" key="4">
    <source>
        <dbReference type="ARBA" id="ARBA00022679"/>
    </source>
</evidence>
<sequence>MDSSNPNPMPLDLSHHYAKATRLRGNNSLKAFYKYFMIPGIGNMAGGLPNVAFFPYDTLEAQIAKPDRWKPTPNGPKQETSVKHTSDDVSSSHITVPKVTDEPDMAKKIDLFSALQYGTAQGYAPLTSFIRQFTRDHLHPNVPYPGGPEIIPTVGSTDGFNKVVEMIVDPWFAAEHRPEDRPHMLCEVFVYPAVLNQTLHKGVRPVAVAIDGEGMLADGKGGLRDILENWDPSTGRRPHFMYTVTMGHNPTSGVLSLKRRKAIYELCCKYDIIIVEDDPYWYMQFPTAAANEARSRDLPQPESEPPMALAKSSGYDFLDSLVPSYLSIDAEGRVIRLDTFSKTVAPGCRLGWITAQPRFIETLIRVTETITQQPSGFVQSIVAETIMGEQPETTSSSFFSLSPREKLKFSGWSMDGWVRWLEGLRGAYERRMNRMCEVLDEHSFQLKQSTPVKQTDADWGVITKTRLMSFDWPRGGMFIWLRIHFENHPLWQSQGKRIGRFDGPKLATGLFVLLTHKPYLVLGAPGAMFSANADVANELGWRHVRLCFAAEAEENIEPCAERFGKGLQKFWKVKADEMEELIEEYSAEEAAALEDVSNIGHYSIGC</sequence>
<name>A0AA39GTQ3_SARSR</name>
<reference evidence="9" key="1">
    <citation type="submission" date="2022-10" db="EMBL/GenBank/DDBJ databases">
        <title>Determination and structural analysis of whole genome sequence of Sarocladium strictum F4-1.</title>
        <authorList>
            <person name="Hu L."/>
            <person name="Jiang Y."/>
        </authorList>
    </citation>
    <scope>NUCLEOTIDE SEQUENCE</scope>
    <source>
        <strain evidence="9">F4-1</strain>
    </source>
</reference>
<dbReference type="InterPro" id="IPR015421">
    <property type="entry name" value="PyrdxlP-dep_Trfase_major"/>
</dbReference>
<comment type="caution">
    <text evidence="9">The sequence shown here is derived from an EMBL/GenBank/DDBJ whole genome shotgun (WGS) entry which is preliminary data.</text>
</comment>
<evidence type="ECO:0000256" key="7">
    <source>
        <dbReference type="SAM" id="MobiDB-lite"/>
    </source>
</evidence>
<feature type="domain" description="Aminotransferase class I/classII large" evidence="8">
    <location>
        <begin position="245"/>
        <end position="390"/>
    </location>
</feature>
<dbReference type="Proteomes" id="UP001175261">
    <property type="component" value="Unassembled WGS sequence"/>
</dbReference>
<dbReference type="Gene3D" id="3.40.640.10">
    <property type="entry name" value="Type I PLP-dependent aspartate aminotransferase-like (Major domain)"/>
    <property type="match status" value="1"/>
</dbReference>
<gene>
    <name evidence="9" type="ORF">NLU13_1859</name>
</gene>